<dbReference type="GO" id="GO:0031588">
    <property type="term" value="C:nucleotide-activated protein kinase complex"/>
    <property type="evidence" value="ECO:0007669"/>
    <property type="project" value="TreeGrafter"/>
</dbReference>
<keyword evidence="3" id="KW-0963">Cytoplasm</keyword>
<dbReference type="Gene3D" id="2.60.40.10">
    <property type="entry name" value="Immunoglobulins"/>
    <property type="match status" value="1"/>
</dbReference>
<dbReference type="OrthoDB" id="531008at2759"/>
<proteinExistence type="inferred from homology"/>
<evidence type="ECO:0000256" key="1">
    <source>
        <dbReference type="ARBA" id="ARBA00004496"/>
    </source>
</evidence>
<dbReference type="FunFam" id="2.60.40.10:FF:000562">
    <property type="entry name" value="Snf1 kinase complex beta-subunit Gal83"/>
    <property type="match status" value="1"/>
</dbReference>
<name>A0A9N8WBC1_9GLOM</name>
<comment type="subcellular location">
    <subcellularLocation>
        <location evidence="1">Cytoplasm</location>
    </subcellularLocation>
</comment>
<gene>
    <name evidence="6" type="ORF">POCULU_LOCUS1702</name>
</gene>
<dbReference type="Pfam" id="PF13881">
    <property type="entry name" value="Rad60-SLD_2"/>
    <property type="match status" value="1"/>
</dbReference>
<dbReference type="Gene3D" id="6.20.250.60">
    <property type="match status" value="1"/>
</dbReference>
<feature type="region of interest" description="Disordered" evidence="4">
    <location>
        <begin position="542"/>
        <end position="586"/>
    </location>
</feature>
<accession>A0A9N8WBC1</accession>
<dbReference type="InterPro" id="IPR037256">
    <property type="entry name" value="ASC_dom_sf"/>
</dbReference>
<dbReference type="InterPro" id="IPR006828">
    <property type="entry name" value="ASC_dom"/>
</dbReference>
<dbReference type="SMART" id="SM01010">
    <property type="entry name" value="AMPKBI"/>
    <property type="match status" value="1"/>
</dbReference>
<dbReference type="SUPFAM" id="SSF160219">
    <property type="entry name" value="AMPKBI-like"/>
    <property type="match status" value="1"/>
</dbReference>
<feature type="region of interest" description="Disordered" evidence="4">
    <location>
        <begin position="220"/>
        <end position="246"/>
    </location>
</feature>
<feature type="compositionally biased region" description="Acidic residues" evidence="4">
    <location>
        <begin position="263"/>
        <end position="277"/>
    </location>
</feature>
<dbReference type="InterPro" id="IPR000626">
    <property type="entry name" value="Ubiquitin-like_dom"/>
</dbReference>
<protein>
    <submittedName>
        <fullName evidence="6">235_t:CDS:1</fullName>
    </submittedName>
</protein>
<dbReference type="InterPro" id="IPR014756">
    <property type="entry name" value="Ig_E-set"/>
</dbReference>
<organism evidence="6 7">
    <name type="scientific">Paraglomus occultum</name>
    <dbReference type="NCBI Taxonomy" id="144539"/>
    <lineage>
        <taxon>Eukaryota</taxon>
        <taxon>Fungi</taxon>
        <taxon>Fungi incertae sedis</taxon>
        <taxon>Mucoromycota</taxon>
        <taxon>Glomeromycotina</taxon>
        <taxon>Glomeromycetes</taxon>
        <taxon>Paraglomerales</taxon>
        <taxon>Paraglomeraceae</taxon>
        <taxon>Paraglomus</taxon>
    </lineage>
</organism>
<dbReference type="Pfam" id="PF04739">
    <property type="entry name" value="AMPKBI"/>
    <property type="match status" value="1"/>
</dbReference>
<keyword evidence="7" id="KW-1185">Reference proteome</keyword>
<evidence type="ECO:0000256" key="2">
    <source>
        <dbReference type="ARBA" id="ARBA00010926"/>
    </source>
</evidence>
<dbReference type="Pfam" id="PF09811">
    <property type="entry name" value="Yae1_N"/>
    <property type="match status" value="1"/>
</dbReference>
<dbReference type="GO" id="GO:0007165">
    <property type="term" value="P:signal transduction"/>
    <property type="evidence" value="ECO:0007669"/>
    <property type="project" value="TreeGrafter"/>
</dbReference>
<dbReference type="PANTHER" id="PTHR10343:SF84">
    <property type="entry name" value="5'-AMP-ACTIVATED PROTEIN KINASE SUBUNIT BETA-1"/>
    <property type="match status" value="1"/>
</dbReference>
<dbReference type="GO" id="GO:0005634">
    <property type="term" value="C:nucleus"/>
    <property type="evidence" value="ECO:0007669"/>
    <property type="project" value="TreeGrafter"/>
</dbReference>
<evidence type="ECO:0000256" key="3">
    <source>
        <dbReference type="ARBA" id="ARBA00022490"/>
    </source>
</evidence>
<dbReference type="SUPFAM" id="SSF81296">
    <property type="entry name" value="E set domains"/>
    <property type="match status" value="1"/>
</dbReference>
<dbReference type="InterPro" id="IPR039540">
    <property type="entry name" value="UBL3-like_ubiquitin_dom"/>
</dbReference>
<feature type="compositionally biased region" description="Low complexity" evidence="4">
    <location>
        <begin position="33"/>
        <end position="55"/>
    </location>
</feature>
<dbReference type="InterPro" id="IPR019191">
    <property type="entry name" value="Essential_protein_Yae1_N"/>
</dbReference>
<dbReference type="InterPro" id="IPR050827">
    <property type="entry name" value="CRP1_MDG1_kinase"/>
</dbReference>
<dbReference type="InterPro" id="IPR032640">
    <property type="entry name" value="AMPK1_CBM"/>
</dbReference>
<evidence type="ECO:0000313" key="7">
    <source>
        <dbReference type="Proteomes" id="UP000789572"/>
    </source>
</evidence>
<dbReference type="Proteomes" id="UP000789572">
    <property type="component" value="Unassembled WGS sequence"/>
</dbReference>
<dbReference type="GO" id="GO:0005737">
    <property type="term" value="C:cytoplasm"/>
    <property type="evidence" value="ECO:0007669"/>
    <property type="project" value="UniProtKB-SubCell"/>
</dbReference>
<feature type="region of interest" description="Disordered" evidence="4">
    <location>
        <begin position="1"/>
        <end position="62"/>
    </location>
</feature>
<evidence type="ECO:0000256" key="4">
    <source>
        <dbReference type="SAM" id="MobiDB-lite"/>
    </source>
</evidence>
<dbReference type="CDD" id="cd02859">
    <property type="entry name" value="E_set_AMPKbeta_like_N"/>
    <property type="match status" value="1"/>
</dbReference>
<feature type="compositionally biased region" description="Basic and acidic residues" evidence="4">
    <location>
        <begin position="575"/>
        <end position="586"/>
    </location>
</feature>
<dbReference type="SMART" id="SM00213">
    <property type="entry name" value="UBQ"/>
    <property type="match status" value="1"/>
</dbReference>
<sequence>MGNTHSNSPPRRAPLPRAHPPISRTHAAKTDISTRPQSPLPSSTSTVSPSQPPISDTIDIPPAKLIDDSVDFQKLEEETFSGTGSLASSFNESDLLAESIAGEPTSYKNSNKIVHDFGGVSALTSVDTKESDKDKGIPTIITWSQGGNNVCVTGTFNDWKHNIRLCKSTNDFTTVINLPPGTHKLKFIVDDEWKCSNDLETATDSNGDLVNYLEVFEEEENEISNDELDVDDPGLRCGTPPGDYSSNIPDYLLAYERSLVESDNPEDDDAPDDSPDAEECRIDARPPLLPPHLERVILNSSSVSKDDNSSLPVPNHVVLNHLYACSIRDGVMAVASTTRYRKKVSSDEDIWADDTELSNVSYDREITSRQWRRMGEEFGNMGYREGIEEGKEVTMQEGFNQGFIEGARFGREFGRLRGYLSTLIEICSNPTNDSASMNSLSPQSLKNLQDLERELSDITADKTFTKDYFVQVSPEKAKKCECKNGSEDGELENSNGDGRDKDKAISDAIQVPVRDNDAEKLLAEYTRRVENVLKEFGIEISSLDKSLPPPPASATSSPTQPADESSKTNEQSNGETKDGLEKPGEEDKNITLTLLLISGKKHTFTFDPNETIKTVKDRVFDTWPIEWSDERPPLSASNLRILYMGKFLNDDTTLKSNKIEPGQDTTAHLTIKDISPPEDEERETTDAPKCSCSCLIL</sequence>
<feature type="region of interest" description="Disordered" evidence="4">
    <location>
        <begin position="262"/>
        <end position="286"/>
    </location>
</feature>
<dbReference type="PROSITE" id="PS50053">
    <property type="entry name" value="UBIQUITIN_2"/>
    <property type="match status" value="1"/>
</dbReference>
<dbReference type="SUPFAM" id="SSF54236">
    <property type="entry name" value="Ubiquitin-like"/>
    <property type="match status" value="1"/>
</dbReference>
<feature type="region of interest" description="Disordered" evidence="4">
    <location>
        <begin position="480"/>
        <end position="511"/>
    </location>
</feature>
<dbReference type="InterPro" id="IPR029071">
    <property type="entry name" value="Ubiquitin-like_domsf"/>
</dbReference>
<dbReference type="Gene3D" id="3.10.20.90">
    <property type="entry name" value="Phosphatidylinositol 3-kinase Catalytic Subunit, Chain A, domain 1"/>
    <property type="match status" value="1"/>
</dbReference>
<dbReference type="AlphaFoldDB" id="A0A9N8WBC1"/>
<evidence type="ECO:0000313" key="6">
    <source>
        <dbReference type="EMBL" id="CAG8483964.1"/>
    </source>
</evidence>
<dbReference type="EMBL" id="CAJVPJ010000136">
    <property type="protein sequence ID" value="CAG8483964.1"/>
    <property type="molecule type" value="Genomic_DNA"/>
</dbReference>
<reference evidence="6" key="1">
    <citation type="submission" date="2021-06" db="EMBL/GenBank/DDBJ databases">
        <authorList>
            <person name="Kallberg Y."/>
            <person name="Tangrot J."/>
            <person name="Rosling A."/>
        </authorList>
    </citation>
    <scope>NUCLEOTIDE SEQUENCE</scope>
    <source>
        <strain evidence="6">IA702</strain>
    </source>
</reference>
<comment type="caution">
    <text evidence="6">The sequence shown here is derived from an EMBL/GenBank/DDBJ whole genome shotgun (WGS) entry which is preliminary data.</text>
</comment>
<feature type="compositionally biased region" description="Low complexity" evidence="4">
    <location>
        <begin position="553"/>
        <end position="562"/>
    </location>
</feature>
<comment type="similarity">
    <text evidence="2">Belongs to the 5'-AMP-activated protein kinase beta subunit family.</text>
</comment>
<dbReference type="PANTHER" id="PTHR10343">
    <property type="entry name" value="5'-AMP-ACTIVATED PROTEIN KINASE , BETA SUBUNIT"/>
    <property type="match status" value="1"/>
</dbReference>
<dbReference type="InterPro" id="IPR013783">
    <property type="entry name" value="Ig-like_fold"/>
</dbReference>
<dbReference type="Pfam" id="PF16561">
    <property type="entry name" value="AMPK1_CBM"/>
    <property type="match status" value="1"/>
</dbReference>
<feature type="domain" description="Ubiquitin-like" evidence="5">
    <location>
        <begin position="590"/>
        <end position="662"/>
    </location>
</feature>
<feature type="compositionally biased region" description="Acidic residues" evidence="4">
    <location>
        <begin position="220"/>
        <end position="232"/>
    </location>
</feature>
<dbReference type="GO" id="GO:0019901">
    <property type="term" value="F:protein kinase binding"/>
    <property type="evidence" value="ECO:0007669"/>
    <property type="project" value="TreeGrafter"/>
</dbReference>
<evidence type="ECO:0000259" key="5">
    <source>
        <dbReference type="PROSITE" id="PS50053"/>
    </source>
</evidence>